<dbReference type="PROSITE" id="PS51194">
    <property type="entry name" value="HELICASE_CTER"/>
    <property type="match status" value="1"/>
</dbReference>
<keyword evidence="1" id="KW-0378">Hydrolase</keyword>
<accession>A0A1G6Y0N3</accession>
<dbReference type="PANTHER" id="PTHR10799">
    <property type="entry name" value="SNF2/RAD54 HELICASE FAMILY"/>
    <property type="match status" value="1"/>
</dbReference>
<name>A0A1G6Y0N3_9ACTN</name>
<dbReference type="STRING" id="675864.SAMN04489747_1863"/>
<evidence type="ECO:0000259" key="4">
    <source>
        <dbReference type="PROSITE" id="PS51192"/>
    </source>
</evidence>
<dbReference type="OrthoDB" id="9760715at2"/>
<keyword evidence="2" id="KW-0862">Zinc</keyword>
<dbReference type="Gene3D" id="3.40.50.300">
    <property type="entry name" value="P-loop containing nucleotide triphosphate hydrolases"/>
    <property type="match status" value="1"/>
</dbReference>
<dbReference type="EMBL" id="LT629688">
    <property type="protein sequence ID" value="SDD83870.1"/>
    <property type="molecule type" value="Genomic_DNA"/>
</dbReference>
<feature type="domain" description="SWIM-type" evidence="3">
    <location>
        <begin position="58"/>
        <end position="101"/>
    </location>
</feature>
<dbReference type="AlphaFoldDB" id="A0A1G6Y0N3"/>
<dbReference type="PROSITE" id="PS50966">
    <property type="entry name" value="ZF_SWIM"/>
    <property type="match status" value="1"/>
</dbReference>
<dbReference type="InterPro" id="IPR027417">
    <property type="entry name" value="P-loop_NTPase"/>
</dbReference>
<sequence length="1120" mass="121986">MLLLSDLATSESLEGWVDPESIVRGTVYARAGRVLQTEVHRSEGRVVVVGVVEGGARYAVRVSVTERESVVRGRTTEVDVECSCPLSWACKHAVAAVLVAAETHGAADAWRTTLDALADASDGSETPGEPTPLALMVTVPKQPRHRFDPGGAVGRPRLTLRLSRQGSSGRWLRSGFGWRELASAELDRRARYDPQQLALLREVQIALKVGQPYWSPGADALELHLAGPTLWPLLERAAEVGVALVCSAARTEVEVAPGTATLELDLSSRADGVTGRLGASHDGRWVDPADVAFVGDPAHGLVLWGERPGGGTTITLARLDRPVPAPVRNQVVRQSPLVVPPEGVPELFGQYLPRLRRSVQVGSRDGSVELPGPPRPRLRAQLTWHEDASAELAWRWVYELGGGQVADLPVNAPDVAPGTRDRERERELLDTLEPTEELAVLLGLGERGGGTLHPVLVLRGADAMVFAEDRLPELRRWAAATEDVELVVLGDEPDFREATGTPQVRFTPSDGTHRAGRTDWLELEVVITIDDAALGTCHLGLAQVLEALASGQTKVMVRKGVYLDVDRPELDQLARLVADAQALVDQPRDRLVLTRDHHDLLADLAELAEGDDRVRRWTEAASALRDLPATPPPPEPEGLRATLRPYQRDGYRWLSFLHEHGLGGVLADDMGLGKTLQTLAMIARAREQDAAAGRSAPPFLVVAPSSVVSTWVAEARRFTPGLRVLAVTESAARRGWPLDRPPAVALPESPEVSGPPDVVVTTYTLVRLEAQGYAARPWAGLVLDEAQAVKNHRSKTHAAVRAVEAGSRFAITGTPMENNLMELWSILQLTAPGIFPWAKEFSDHFAQPIEQDADTDALALLRRRIRPVVLRRTKDVVAADLPAKQEQVLSVALGPRHRKIYDTHLHRERQRVLKLLEDLDENRITVLASLTRLRQLSLDPALVDPEHDGVGSAKIDALVDHLTEVAAEGHRALVFSQFTGFLRRVRARLDAAGLSHAYLDGSTRNRADEIERFRTGTDPAFLISLKAGGVGLTLTEADYCFLLDPWWNPAAEAQAIDRTHRIGQTRNVVVYRMVSEGTIEEKVMELSRRKAALFANVVDGESLAATELTADDIAGLLGGP</sequence>
<protein>
    <submittedName>
        <fullName evidence="6">SWIM zinc finger</fullName>
    </submittedName>
</protein>
<gene>
    <name evidence="6" type="ORF">SAMN04489747_1863</name>
</gene>
<dbReference type="Pfam" id="PF04434">
    <property type="entry name" value="SWIM"/>
    <property type="match status" value="1"/>
</dbReference>
<dbReference type="RefSeq" id="WP_090592629.1">
    <property type="nucleotide sequence ID" value="NZ_LT629688.1"/>
</dbReference>
<dbReference type="SMART" id="SM00487">
    <property type="entry name" value="DEXDc"/>
    <property type="match status" value="1"/>
</dbReference>
<dbReference type="GO" id="GO:0016787">
    <property type="term" value="F:hydrolase activity"/>
    <property type="evidence" value="ECO:0007669"/>
    <property type="project" value="UniProtKB-KW"/>
</dbReference>
<dbReference type="InterPro" id="IPR049730">
    <property type="entry name" value="SNF2/RAD54-like_C"/>
</dbReference>
<keyword evidence="7" id="KW-1185">Reference proteome</keyword>
<evidence type="ECO:0000313" key="6">
    <source>
        <dbReference type="EMBL" id="SDD83870.1"/>
    </source>
</evidence>
<evidence type="ECO:0000256" key="2">
    <source>
        <dbReference type="PROSITE-ProRule" id="PRU00325"/>
    </source>
</evidence>
<evidence type="ECO:0000259" key="3">
    <source>
        <dbReference type="PROSITE" id="PS50966"/>
    </source>
</evidence>
<dbReference type="GO" id="GO:0008270">
    <property type="term" value="F:zinc ion binding"/>
    <property type="evidence" value="ECO:0007669"/>
    <property type="project" value="UniProtKB-KW"/>
</dbReference>
<keyword evidence="2" id="KW-0863">Zinc-finger</keyword>
<evidence type="ECO:0000256" key="1">
    <source>
        <dbReference type="ARBA" id="ARBA00022801"/>
    </source>
</evidence>
<dbReference type="InterPro" id="IPR000330">
    <property type="entry name" value="SNF2_N"/>
</dbReference>
<feature type="domain" description="Helicase C-terminal" evidence="5">
    <location>
        <begin position="957"/>
        <end position="1114"/>
    </location>
</feature>
<dbReference type="InterPro" id="IPR001650">
    <property type="entry name" value="Helicase_C-like"/>
</dbReference>
<dbReference type="Pfam" id="PF00271">
    <property type="entry name" value="Helicase_C"/>
    <property type="match status" value="1"/>
</dbReference>
<dbReference type="GO" id="GO:0005524">
    <property type="term" value="F:ATP binding"/>
    <property type="evidence" value="ECO:0007669"/>
    <property type="project" value="InterPro"/>
</dbReference>
<dbReference type="Pfam" id="PF00176">
    <property type="entry name" value="SNF2-rel_dom"/>
    <property type="match status" value="1"/>
</dbReference>
<dbReference type="PROSITE" id="PS51192">
    <property type="entry name" value="HELICASE_ATP_BIND_1"/>
    <property type="match status" value="1"/>
</dbReference>
<dbReference type="Proteomes" id="UP000198546">
    <property type="component" value="Chromosome i"/>
</dbReference>
<feature type="domain" description="Helicase ATP-binding" evidence="4">
    <location>
        <begin position="655"/>
        <end position="833"/>
    </location>
</feature>
<dbReference type="Gene3D" id="3.40.50.10810">
    <property type="entry name" value="Tandem AAA-ATPase domain"/>
    <property type="match status" value="1"/>
</dbReference>
<dbReference type="InterPro" id="IPR014001">
    <property type="entry name" value="Helicase_ATP-bd"/>
</dbReference>
<proteinExistence type="predicted"/>
<dbReference type="SMART" id="SM00490">
    <property type="entry name" value="HELICc"/>
    <property type="match status" value="1"/>
</dbReference>
<evidence type="ECO:0000259" key="5">
    <source>
        <dbReference type="PROSITE" id="PS51194"/>
    </source>
</evidence>
<dbReference type="InterPro" id="IPR007527">
    <property type="entry name" value="Znf_SWIM"/>
</dbReference>
<reference evidence="6 7" key="1">
    <citation type="submission" date="2016-10" db="EMBL/GenBank/DDBJ databases">
        <authorList>
            <person name="de Groot N.N."/>
        </authorList>
    </citation>
    <scope>NUCLEOTIDE SEQUENCE [LARGE SCALE GENOMIC DNA]</scope>
    <source>
        <strain evidence="6 7">MON 2.2</strain>
    </source>
</reference>
<keyword evidence="2" id="KW-0479">Metal-binding</keyword>
<organism evidence="6 7">
    <name type="scientific">Auraticoccus monumenti</name>
    <dbReference type="NCBI Taxonomy" id="675864"/>
    <lineage>
        <taxon>Bacteria</taxon>
        <taxon>Bacillati</taxon>
        <taxon>Actinomycetota</taxon>
        <taxon>Actinomycetes</taxon>
        <taxon>Propionibacteriales</taxon>
        <taxon>Propionibacteriaceae</taxon>
        <taxon>Auraticoccus</taxon>
    </lineage>
</organism>
<dbReference type="CDD" id="cd18793">
    <property type="entry name" value="SF2_C_SNF"/>
    <property type="match status" value="1"/>
</dbReference>
<evidence type="ECO:0000313" key="7">
    <source>
        <dbReference type="Proteomes" id="UP000198546"/>
    </source>
</evidence>
<dbReference type="SUPFAM" id="SSF52540">
    <property type="entry name" value="P-loop containing nucleoside triphosphate hydrolases"/>
    <property type="match status" value="2"/>
</dbReference>
<dbReference type="InterPro" id="IPR038718">
    <property type="entry name" value="SNF2-like_sf"/>
</dbReference>